<dbReference type="PROSITE" id="PS50828">
    <property type="entry name" value="SMR"/>
    <property type="match status" value="1"/>
</dbReference>
<feature type="region of interest" description="Disordered" evidence="1">
    <location>
        <begin position="225"/>
        <end position="248"/>
    </location>
</feature>
<feature type="compositionally biased region" description="Basic and acidic residues" evidence="1">
    <location>
        <begin position="69"/>
        <end position="78"/>
    </location>
</feature>
<feature type="compositionally biased region" description="Low complexity" evidence="1">
    <location>
        <begin position="28"/>
        <end position="39"/>
    </location>
</feature>
<feature type="compositionally biased region" description="Basic and acidic residues" evidence="1">
    <location>
        <begin position="166"/>
        <end position="180"/>
    </location>
</feature>
<dbReference type="AlphaFoldDB" id="A0A401FYL9"/>
<comment type="caution">
    <text evidence="3">The sequence shown here is derived from an EMBL/GenBank/DDBJ whole genome shotgun (WGS) entry which is preliminary data.</text>
</comment>
<sequence length="345" mass="38744">MFSILKKILNHLSHHPEAKTSGEKEVAEGGASEAGKSAEIQTRKIKTRNKPRKSGGGQKQKCTRTAQKKPPEVPEIRATRKQKSGSLPKKPSPKKSHKVVNRHGIPVLKRDADVSKYFQEDEKPPEPVRRPEITPQPGKKRRSEPPRKSPEKRPAHARNKNGIRVFRGDADFSEMFRDPRGPLPDMPPKAGGKTETPPDEENFASLLDAHMAGKSREAILEAKRDTLPPGKPPTRRQKVRNYPPPQEELDLHGFTSQEAVEKTEIFIRKARHKGKRTVLIIVGKGIHSEGRAVLPDVVENTVAELRKKNMVLTSEWEKGVKRKSGALIVYLKIPETSENNTFRQP</sequence>
<name>A0A401FYL9_9BACT</name>
<protein>
    <recommendedName>
        <fullName evidence="2">Smr domain-containing protein</fullName>
    </recommendedName>
</protein>
<dbReference type="SMART" id="SM00463">
    <property type="entry name" value="SMR"/>
    <property type="match status" value="1"/>
</dbReference>
<dbReference type="SUPFAM" id="SSF160443">
    <property type="entry name" value="SMR domain-like"/>
    <property type="match status" value="1"/>
</dbReference>
<feature type="domain" description="Smr" evidence="2">
    <location>
        <begin position="249"/>
        <end position="332"/>
    </location>
</feature>
<dbReference type="PANTHER" id="PTHR35562:SF2">
    <property type="entry name" value="DNA ENDONUCLEASE SMRA-RELATED"/>
    <property type="match status" value="1"/>
</dbReference>
<reference evidence="4" key="2">
    <citation type="submission" date="2019-01" db="EMBL/GenBank/DDBJ databases">
        <title>Genome sequence of Desulfonema ishimotonii strain Tokyo 01.</title>
        <authorList>
            <person name="Fukui M."/>
        </authorList>
    </citation>
    <scope>NUCLEOTIDE SEQUENCE [LARGE SCALE GENOMIC DNA]</scope>
    <source>
        <strain evidence="4">Tokyo 01</strain>
    </source>
</reference>
<feature type="compositionally biased region" description="Basic residues" evidence="1">
    <location>
        <begin position="43"/>
        <end position="53"/>
    </location>
</feature>
<dbReference type="Gene3D" id="3.30.1370.110">
    <property type="match status" value="1"/>
</dbReference>
<feature type="compositionally biased region" description="Basic and acidic residues" evidence="1">
    <location>
        <begin position="143"/>
        <end position="154"/>
    </location>
</feature>
<feature type="compositionally biased region" description="Basic and acidic residues" evidence="1">
    <location>
        <begin position="108"/>
        <end position="132"/>
    </location>
</feature>
<evidence type="ECO:0000313" key="4">
    <source>
        <dbReference type="Proteomes" id="UP000288096"/>
    </source>
</evidence>
<dbReference type="RefSeq" id="WP_124329256.1">
    <property type="nucleotide sequence ID" value="NZ_BEXT01000001.1"/>
</dbReference>
<organism evidence="3 4">
    <name type="scientific">Desulfonema ishimotonii</name>
    <dbReference type="NCBI Taxonomy" id="45657"/>
    <lineage>
        <taxon>Bacteria</taxon>
        <taxon>Pseudomonadati</taxon>
        <taxon>Thermodesulfobacteriota</taxon>
        <taxon>Desulfobacteria</taxon>
        <taxon>Desulfobacterales</taxon>
        <taxon>Desulfococcaceae</taxon>
        <taxon>Desulfonema</taxon>
    </lineage>
</organism>
<proteinExistence type="predicted"/>
<dbReference type="InterPro" id="IPR002625">
    <property type="entry name" value="Smr_dom"/>
</dbReference>
<evidence type="ECO:0000256" key="1">
    <source>
        <dbReference type="SAM" id="MobiDB-lite"/>
    </source>
</evidence>
<feature type="compositionally biased region" description="Basic and acidic residues" evidence="1">
    <location>
        <begin position="14"/>
        <end position="27"/>
    </location>
</feature>
<dbReference type="InterPro" id="IPR036063">
    <property type="entry name" value="Smr_dom_sf"/>
</dbReference>
<evidence type="ECO:0000313" key="3">
    <source>
        <dbReference type="EMBL" id="GBC62043.1"/>
    </source>
</evidence>
<dbReference type="EMBL" id="BEXT01000001">
    <property type="protein sequence ID" value="GBC62043.1"/>
    <property type="molecule type" value="Genomic_DNA"/>
</dbReference>
<reference evidence="4" key="1">
    <citation type="submission" date="2017-11" db="EMBL/GenBank/DDBJ databases">
        <authorList>
            <person name="Watanabe M."/>
            <person name="Kojima H."/>
        </authorList>
    </citation>
    <scope>NUCLEOTIDE SEQUENCE [LARGE SCALE GENOMIC DNA]</scope>
    <source>
        <strain evidence="4">Tokyo 01</strain>
    </source>
</reference>
<feature type="region of interest" description="Disordered" evidence="1">
    <location>
        <begin position="1"/>
        <end position="201"/>
    </location>
</feature>
<gene>
    <name evidence="3" type="ORF">DENIS_3006</name>
</gene>
<dbReference type="Proteomes" id="UP000288096">
    <property type="component" value="Unassembled WGS sequence"/>
</dbReference>
<dbReference type="PANTHER" id="PTHR35562">
    <property type="entry name" value="DNA ENDONUCLEASE SMRA-RELATED"/>
    <property type="match status" value="1"/>
</dbReference>
<dbReference type="OrthoDB" id="9808881at2"/>
<dbReference type="Pfam" id="PF01713">
    <property type="entry name" value="Smr"/>
    <property type="match status" value="1"/>
</dbReference>
<accession>A0A401FYL9</accession>
<feature type="compositionally biased region" description="Basic residues" evidence="1">
    <location>
        <begin position="91"/>
        <end position="101"/>
    </location>
</feature>
<keyword evidence="4" id="KW-1185">Reference proteome</keyword>
<evidence type="ECO:0000259" key="2">
    <source>
        <dbReference type="PROSITE" id="PS50828"/>
    </source>
</evidence>